<keyword evidence="7" id="KW-0813">Transport</keyword>
<dbReference type="Gene3D" id="1.20.1250.20">
    <property type="entry name" value="MFS general substrate transporter like domains"/>
    <property type="match status" value="2"/>
</dbReference>
<feature type="domain" description="Major facilitator superfamily (MFS) profile" evidence="6">
    <location>
        <begin position="49"/>
        <end position="455"/>
    </location>
</feature>
<keyword evidence="2 5" id="KW-0812">Transmembrane</keyword>
<dbReference type="STRING" id="291195.A0A437APZ7"/>
<evidence type="ECO:0000256" key="5">
    <source>
        <dbReference type="SAM" id="Phobius"/>
    </source>
</evidence>
<feature type="transmembrane region" description="Helical" evidence="5">
    <location>
        <begin position="274"/>
        <end position="300"/>
    </location>
</feature>
<evidence type="ECO:0000259" key="6">
    <source>
        <dbReference type="PROSITE" id="PS50850"/>
    </source>
</evidence>
<dbReference type="InterPro" id="IPR036259">
    <property type="entry name" value="MFS_trans_sf"/>
</dbReference>
<feature type="transmembrane region" description="Helical" evidence="5">
    <location>
        <begin position="401"/>
        <end position="420"/>
    </location>
</feature>
<keyword evidence="7" id="KW-0762">Sugar transport</keyword>
<feature type="transmembrane region" description="Helical" evidence="5">
    <location>
        <begin position="190"/>
        <end position="217"/>
    </location>
</feature>
<dbReference type="GO" id="GO:0022857">
    <property type="term" value="F:transmembrane transporter activity"/>
    <property type="evidence" value="ECO:0007669"/>
    <property type="project" value="InterPro"/>
</dbReference>
<feature type="transmembrane region" description="Helical" evidence="5">
    <location>
        <begin position="106"/>
        <end position="128"/>
    </location>
</feature>
<evidence type="ECO:0000256" key="1">
    <source>
        <dbReference type="ARBA" id="ARBA00004141"/>
    </source>
</evidence>
<dbReference type="InterPro" id="IPR050549">
    <property type="entry name" value="MFS_Trehalose_Transporter"/>
</dbReference>
<keyword evidence="4 5" id="KW-0472">Membrane</keyword>
<sequence length="458" mass="51142">MEIEQSKNHFEIEPMIRPTVEENHTKKHKLNVGLRGFYSFLASLMGLGFGFAVSIGALVFPWDCTSKMVMPTNSTIPSNTTVSQNFTSPFVDGHLLNTDTCFGPHIYSLYISIIFAAGLLVSIINFFIPKNHKRTIIASNLLFAMGFGMNFMAMSIPVLAIFGRFLQGCGTALMLCTMVVFITQNAPKKIMTFLTILGPSFISIGAFIDTLFGLIKFSSVHGYSYVLLGYAIFFSLLAIAFVFYPENKNTVEKNEILPQTKPFVLRSKENLKGIFIVFLLHAGQQLSFINGLFMYSHMIFRDSQNSAQWLAVSPKTGTTIMAGLNALSNLLSTFCCVLKMDKKILYYISHIGVLVCLICLGIGYQQSLAACIHVFFFSLGLGPLVWSFTPSFFQPDFQKEGIAIGTAINMLFSFLIPYFFKALESYNLFTHLYFGAAAIMFIFGLSLFKLMGMREVKK</sequence>
<comment type="subcellular location">
    <subcellularLocation>
        <location evidence="1">Membrane</location>
        <topology evidence="1">Multi-pass membrane protein</topology>
    </subcellularLocation>
</comment>
<feature type="transmembrane region" description="Helical" evidence="5">
    <location>
        <begin position="320"/>
        <end position="338"/>
    </location>
</feature>
<name>A0A437APZ7_9MICR</name>
<dbReference type="PROSITE" id="PS50850">
    <property type="entry name" value="MFS"/>
    <property type="match status" value="1"/>
</dbReference>
<comment type="caution">
    <text evidence="7">The sequence shown here is derived from an EMBL/GenBank/DDBJ whole genome shotgun (WGS) entry which is preliminary data.</text>
</comment>
<evidence type="ECO:0000313" key="8">
    <source>
        <dbReference type="Proteomes" id="UP000282876"/>
    </source>
</evidence>
<proteinExistence type="predicted"/>
<feature type="transmembrane region" description="Helical" evidence="5">
    <location>
        <begin position="36"/>
        <end position="60"/>
    </location>
</feature>
<dbReference type="InterPro" id="IPR005828">
    <property type="entry name" value="MFS_sugar_transport-like"/>
</dbReference>
<dbReference type="OrthoDB" id="5141738at2759"/>
<dbReference type="VEuPathDB" id="MicrosporidiaDB:TUBRATIS_003810"/>
<dbReference type="PANTHER" id="PTHR48021:SF1">
    <property type="entry name" value="GH07001P-RELATED"/>
    <property type="match status" value="1"/>
</dbReference>
<reference evidence="7 8" key="1">
    <citation type="submission" date="2018-10" db="EMBL/GenBank/DDBJ databases">
        <title>Draft genome sequence of the microsporidian Tubulinosema ratisbonensis.</title>
        <authorList>
            <person name="Polonais V."/>
            <person name="Peyretaillade E."/>
            <person name="Niehus S."/>
            <person name="Wawrzyniak I."/>
            <person name="Franchet A."/>
            <person name="Gaspin C."/>
            <person name="Reichstadt M."/>
            <person name="Belser C."/>
            <person name="Labadie K."/>
            <person name="Delbac F."/>
            <person name="Ferrandon D."/>
        </authorList>
    </citation>
    <scope>NUCLEOTIDE SEQUENCE [LARGE SCALE GENOMIC DNA]</scope>
    <source>
        <strain evidence="7 8">Franzen</strain>
    </source>
</reference>
<dbReference type="InterPro" id="IPR020846">
    <property type="entry name" value="MFS_dom"/>
</dbReference>
<feature type="transmembrane region" description="Helical" evidence="5">
    <location>
        <begin position="140"/>
        <end position="159"/>
    </location>
</feature>
<evidence type="ECO:0000256" key="4">
    <source>
        <dbReference type="ARBA" id="ARBA00023136"/>
    </source>
</evidence>
<dbReference type="Pfam" id="PF00083">
    <property type="entry name" value="Sugar_tr"/>
    <property type="match status" value="1"/>
</dbReference>
<keyword evidence="3 5" id="KW-1133">Transmembrane helix</keyword>
<evidence type="ECO:0000256" key="2">
    <source>
        <dbReference type="ARBA" id="ARBA00022692"/>
    </source>
</evidence>
<dbReference type="Proteomes" id="UP000282876">
    <property type="component" value="Unassembled WGS sequence"/>
</dbReference>
<keyword evidence="8" id="KW-1185">Reference proteome</keyword>
<dbReference type="EMBL" id="RCSS01000088">
    <property type="protein sequence ID" value="RVD93093.1"/>
    <property type="molecule type" value="Genomic_DNA"/>
</dbReference>
<feature type="transmembrane region" description="Helical" evidence="5">
    <location>
        <begin position="345"/>
        <end position="364"/>
    </location>
</feature>
<feature type="transmembrane region" description="Helical" evidence="5">
    <location>
        <begin position="432"/>
        <end position="452"/>
    </location>
</feature>
<feature type="transmembrane region" description="Helical" evidence="5">
    <location>
        <begin position="370"/>
        <end position="389"/>
    </location>
</feature>
<dbReference type="SUPFAM" id="SSF103473">
    <property type="entry name" value="MFS general substrate transporter"/>
    <property type="match status" value="1"/>
</dbReference>
<evidence type="ECO:0000256" key="3">
    <source>
        <dbReference type="ARBA" id="ARBA00022989"/>
    </source>
</evidence>
<feature type="transmembrane region" description="Helical" evidence="5">
    <location>
        <begin position="223"/>
        <end position="244"/>
    </location>
</feature>
<organism evidence="7 8">
    <name type="scientific">Tubulinosema ratisbonensis</name>
    <dbReference type="NCBI Taxonomy" id="291195"/>
    <lineage>
        <taxon>Eukaryota</taxon>
        <taxon>Fungi</taxon>
        <taxon>Fungi incertae sedis</taxon>
        <taxon>Microsporidia</taxon>
        <taxon>Tubulinosematoidea</taxon>
        <taxon>Tubulinosematidae</taxon>
        <taxon>Tubulinosema</taxon>
    </lineage>
</organism>
<accession>A0A437APZ7</accession>
<protein>
    <submittedName>
        <fullName evidence="7">Sugar transporter ERD6-like 6</fullName>
    </submittedName>
</protein>
<dbReference type="AlphaFoldDB" id="A0A437APZ7"/>
<dbReference type="PANTHER" id="PTHR48021">
    <property type="match status" value="1"/>
</dbReference>
<dbReference type="GO" id="GO:0016020">
    <property type="term" value="C:membrane"/>
    <property type="evidence" value="ECO:0007669"/>
    <property type="project" value="UniProtKB-SubCell"/>
</dbReference>
<evidence type="ECO:0000313" key="7">
    <source>
        <dbReference type="EMBL" id="RVD93093.1"/>
    </source>
</evidence>
<gene>
    <name evidence="7" type="ORF">TUBRATIS_003810</name>
</gene>
<feature type="transmembrane region" description="Helical" evidence="5">
    <location>
        <begin position="165"/>
        <end position="183"/>
    </location>
</feature>